<dbReference type="InterPro" id="IPR014036">
    <property type="entry name" value="DeoR-like_C"/>
</dbReference>
<sequence length="256" mass="27308">MPVSISARARRDAIVTLATTVGLASVDELSERFGVTASTIRRDLATLQEQRKLTRTFGGAMAVAVHPEASLRQRLGEHFDAKRDIARRAAETVAPGTSLFLDNGSTVAAFAHALPVDAELTVTTTSVGVVTDMADRDDVRLVMLGGEYRSLSNGFVGPLTEAALEYLTFDAAYLGADAVSPERGICEADLGQIRLKELIARRATAVYVLADSSKLAQSEFHAWTRLGGGWTLVTDDGIAPDLVERFSAVDVTVVTA</sequence>
<dbReference type="PRINTS" id="PR00037">
    <property type="entry name" value="HTHLACR"/>
</dbReference>
<dbReference type="PANTHER" id="PTHR30363:SF44">
    <property type="entry name" value="AGA OPERON TRANSCRIPTIONAL REPRESSOR-RELATED"/>
    <property type="match status" value="1"/>
</dbReference>
<dbReference type="PANTHER" id="PTHR30363">
    <property type="entry name" value="HTH-TYPE TRANSCRIPTIONAL REGULATOR SRLR-RELATED"/>
    <property type="match status" value="1"/>
</dbReference>
<evidence type="ECO:0000256" key="2">
    <source>
        <dbReference type="ARBA" id="ARBA00023163"/>
    </source>
</evidence>
<dbReference type="SMART" id="SM01134">
    <property type="entry name" value="DeoRC"/>
    <property type="match status" value="1"/>
</dbReference>
<dbReference type="SUPFAM" id="SSF46785">
    <property type="entry name" value="Winged helix' DNA-binding domain"/>
    <property type="match status" value="1"/>
</dbReference>
<keyword evidence="5" id="KW-1185">Reference proteome</keyword>
<dbReference type="InterPro" id="IPR036388">
    <property type="entry name" value="WH-like_DNA-bd_sf"/>
</dbReference>
<evidence type="ECO:0000313" key="5">
    <source>
        <dbReference type="Proteomes" id="UP000078335"/>
    </source>
</evidence>
<dbReference type="Pfam" id="PF00455">
    <property type="entry name" value="DeoRC"/>
    <property type="match status" value="1"/>
</dbReference>
<gene>
    <name evidence="4" type="ORF">NS263_06595</name>
</gene>
<dbReference type="Pfam" id="PF08220">
    <property type="entry name" value="HTH_DeoR"/>
    <property type="match status" value="1"/>
</dbReference>
<accession>A0ABR5S8B7</accession>
<evidence type="ECO:0000313" key="4">
    <source>
        <dbReference type="EMBL" id="KTR40723.1"/>
    </source>
</evidence>
<keyword evidence="1" id="KW-0805">Transcription regulation</keyword>
<dbReference type="InterPro" id="IPR050313">
    <property type="entry name" value="Carb_Metab_HTH_regulators"/>
</dbReference>
<organism evidence="4 5">
    <name type="scientific">Curtobacterium oceanosedimentum</name>
    <dbReference type="NCBI Taxonomy" id="465820"/>
    <lineage>
        <taxon>Bacteria</taxon>
        <taxon>Bacillati</taxon>
        <taxon>Actinomycetota</taxon>
        <taxon>Actinomycetes</taxon>
        <taxon>Micrococcales</taxon>
        <taxon>Microbacteriaceae</taxon>
        <taxon>Curtobacterium</taxon>
    </lineage>
</organism>
<dbReference type="EMBL" id="LDRB01000027">
    <property type="protein sequence ID" value="KTR40723.1"/>
    <property type="molecule type" value="Genomic_DNA"/>
</dbReference>
<dbReference type="SMART" id="SM00420">
    <property type="entry name" value="HTH_DEOR"/>
    <property type="match status" value="1"/>
</dbReference>
<dbReference type="Proteomes" id="UP000078335">
    <property type="component" value="Unassembled WGS sequence"/>
</dbReference>
<dbReference type="InterPro" id="IPR036390">
    <property type="entry name" value="WH_DNA-bd_sf"/>
</dbReference>
<dbReference type="InterPro" id="IPR001034">
    <property type="entry name" value="DeoR_HTH"/>
</dbReference>
<dbReference type="Gene3D" id="1.10.10.10">
    <property type="entry name" value="Winged helix-like DNA-binding domain superfamily/Winged helix DNA-binding domain"/>
    <property type="match status" value="1"/>
</dbReference>
<proteinExistence type="predicted"/>
<dbReference type="SUPFAM" id="SSF100950">
    <property type="entry name" value="NagB/RpiA/CoA transferase-like"/>
    <property type="match status" value="1"/>
</dbReference>
<keyword evidence="2" id="KW-0804">Transcription</keyword>
<feature type="domain" description="HTH deoR-type" evidence="3">
    <location>
        <begin position="7"/>
        <end position="62"/>
    </location>
</feature>
<comment type="caution">
    <text evidence="4">The sequence shown here is derived from an EMBL/GenBank/DDBJ whole genome shotgun (WGS) entry which is preliminary data.</text>
</comment>
<dbReference type="InterPro" id="IPR037171">
    <property type="entry name" value="NagB/RpiA_transferase-like"/>
</dbReference>
<evidence type="ECO:0000256" key="1">
    <source>
        <dbReference type="ARBA" id="ARBA00023015"/>
    </source>
</evidence>
<evidence type="ECO:0000259" key="3">
    <source>
        <dbReference type="PROSITE" id="PS51000"/>
    </source>
</evidence>
<reference evidence="4 5" key="1">
    <citation type="journal article" date="2016" name="Front. Microbiol.">
        <title>Genomic Resource of Rice Seed Associated Bacteria.</title>
        <authorList>
            <person name="Midha S."/>
            <person name="Bansal K."/>
            <person name="Sharma S."/>
            <person name="Kumar N."/>
            <person name="Patil P.P."/>
            <person name="Chaudhry V."/>
            <person name="Patil P.B."/>
        </authorList>
    </citation>
    <scope>NUCLEOTIDE SEQUENCE [LARGE SCALE GENOMIC DNA]</scope>
    <source>
        <strain evidence="4 5">NS263</strain>
    </source>
</reference>
<name>A0ABR5S8B7_9MICO</name>
<dbReference type="PROSITE" id="PS51000">
    <property type="entry name" value="HTH_DEOR_2"/>
    <property type="match status" value="1"/>
</dbReference>
<dbReference type="Gene3D" id="3.40.50.1360">
    <property type="match status" value="1"/>
</dbReference>
<protein>
    <submittedName>
        <fullName evidence="4">DeoR faimly transcriptional regulator</fullName>
    </submittedName>
</protein>